<name>A0ABP9BGL9_9GAMM</name>
<evidence type="ECO:0008006" key="3">
    <source>
        <dbReference type="Google" id="ProtNLM"/>
    </source>
</evidence>
<dbReference type="EMBL" id="BAABJE010000010">
    <property type="protein sequence ID" value="GAA4794194.1"/>
    <property type="molecule type" value="Genomic_DNA"/>
</dbReference>
<comment type="caution">
    <text evidence="1">The sequence shown here is derived from an EMBL/GenBank/DDBJ whole genome shotgun (WGS) entry which is preliminary data.</text>
</comment>
<evidence type="ECO:0000313" key="2">
    <source>
        <dbReference type="Proteomes" id="UP001499959"/>
    </source>
</evidence>
<sequence>MRWHTADFDAIQWHDVHVHGFRIVADGRGTAELVLDIDFILEWIRDDDDRFRFRVAQAILQFHEVFGLRFALDYVACSAGMSAFAIDRIERAPLREIADDEDHFGPWRWRIDVNWPEGFLEFESSGFSQWLVGDVVEQTVQCLESAYRI</sequence>
<accession>A0ABP9BGL9</accession>
<reference evidence="2" key="1">
    <citation type="journal article" date="2019" name="Int. J. Syst. Evol. Microbiol.">
        <title>The Global Catalogue of Microorganisms (GCM) 10K type strain sequencing project: providing services to taxonomists for standard genome sequencing and annotation.</title>
        <authorList>
            <consortium name="The Broad Institute Genomics Platform"/>
            <consortium name="The Broad Institute Genome Sequencing Center for Infectious Disease"/>
            <person name="Wu L."/>
            <person name="Ma J."/>
        </authorList>
    </citation>
    <scope>NUCLEOTIDE SEQUENCE [LARGE SCALE GENOMIC DNA]</scope>
    <source>
        <strain evidence="2">JCM 18204</strain>
    </source>
</reference>
<evidence type="ECO:0000313" key="1">
    <source>
        <dbReference type="EMBL" id="GAA4794194.1"/>
    </source>
</evidence>
<dbReference type="Proteomes" id="UP001499959">
    <property type="component" value="Unassembled WGS sequence"/>
</dbReference>
<gene>
    <name evidence="1" type="ORF">GCM10023307_19690</name>
</gene>
<organism evidence="1 2">
    <name type="scientific">Lysobacter hankyongensis</name>
    <dbReference type="NCBI Taxonomy" id="1176535"/>
    <lineage>
        <taxon>Bacteria</taxon>
        <taxon>Pseudomonadati</taxon>
        <taxon>Pseudomonadota</taxon>
        <taxon>Gammaproteobacteria</taxon>
        <taxon>Lysobacterales</taxon>
        <taxon>Lysobacteraceae</taxon>
        <taxon>Lysobacter</taxon>
    </lineage>
</organism>
<proteinExistence type="predicted"/>
<protein>
    <recommendedName>
        <fullName evidence="3">DUF2528 family protein</fullName>
    </recommendedName>
</protein>
<keyword evidence="2" id="KW-1185">Reference proteome</keyword>